<evidence type="ECO:0000256" key="5">
    <source>
        <dbReference type="ARBA" id="ARBA00023204"/>
    </source>
</evidence>
<organism evidence="8 9">
    <name type="scientific">Candidatus Desulfobia pelagia</name>
    <dbReference type="NCBI Taxonomy" id="2841692"/>
    <lineage>
        <taxon>Bacteria</taxon>
        <taxon>Pseudomonadati</taxon>
        <taxon>Thermodesulfobacteriota</taxon>
        <taxon>Desulfobulbia</taxon>
        <taxon>Desulfobulbales</taxon>
        <taxon>Desulfobulbaceae</taxon>
        <taxon>Candidatus Desulfobia</taxon>
    </lineage>
</organism>
<dbReference type="InterPro" id="IPR012340">
    <property type="entry name" value="NA-bd_OB-fold"/>
</dbReference>
<dbReference type="InterPro" id="IPR011114">
    <property type="entry name" value="RuvA_C"/>
</dbReference>
<evidence type="ECO:0000256" key="3">
    <source>
        <dbReference type="ARBA" id="ARBA00023125"/>
    </source>
</evidence>
<dbReference type="Pfam" id="PF14520">
    <property type="entry name" value="HHH_5"/>
    <property type="match status" value="1"/>
</dbReference>
<dbReference type="Pfam" id="PF07499">
    <property type="entry name" value="RuvA_C"/>
    <property type="match status" value="1"/>
</dbReference>
<dbReference type="SMART" id="SM00278">
    <property type="entry name" value="HhH1"/>
    <property type="match status" value="2"/>
</dbReference>
<evidence type="ECO:0000256" key="1">
    <source>
        <dbReference type="ARBA" id="ARBA00022490"/>
    </source>
</evidence>
<comment type="subunit">
    <text evidence="6">Homotetramer. Forms an RuvA(8)-RuvB(12)-Holliday junction (HJ) complex. HJ DNA is sandwiched between 2 RuvA tetramers; dsDNA enters through RuvA and exits via RuvB. An RuvB hexamer assembles on each DNA strand where it exits the tetramer. Each RuvB hexamer is contacted by two RuvA subunits (via domain III) on 2 adjacent RuvB subunits; this complex drives branch migration. In the full resolvosome a probable DNA-RuvA(4)-RuvB(12)-RuvC(2) complex forms which resolves the HJ.</text>
</comment>
<evidence type="ECO:0000256" key="4">
    <source>
        <dbReference type="ARBA" id="ARBA00023172"/>
    </source>
</evidence>
<dbReference type="InterPro" id="IPR003583">
    <property type="entry name" value="Hlx-hairpin-Hlx_DNA-bd_motif"/>
</dbReference>
<dbReference type="AlphaFoldDB" id="A0A8J6NEK1"/>
<evidence type="ECO:0000256" key="6">
    <source>
        <dbReference type="HAMAP-Rule" id="MF_00031"/>
    </source>
</evidence>
<feature type="region of interest" description="Domain I" evidence="6">
    <location>
        <begin position="1"/>
        <end position="64"/>
    </location>
</feature>
<dbReference type="InterPro" id="IPR013849">
    <property type="entry name" value="DNA_helicase_Holl-junc_RuvA_I"/>
</dbReference>
<feature type="region of interest" description="Domain III" evidence="6">
    <location>
        <begin position="150"/>
        <end position="200"/>
    </location>
</feature>
<dbReference type="NCBIfam" id="TIGR00084">
    <property type="entry name" value="ruvA"/>
    <property type="match status" value="1"/>
</dbReference>
<comment type="domain">
    <text evidence="6">Has three domains with a flexible linker between the domains II and III and assumes an 'L' shape. Domain III is highly mobile and contacts RuvB.</text>
</comment>
<dbReference type="CDD" id="cd14332">
    <property type="entry name" value="UBA_RuvA_C"/>
    <property type="match status" value="1"/>
</dbReference>
<protein>
    <recommendedName>
        <fullName evidence="6">Holliday junction branch migration complex subunit RuvA</fullName>
    </recommendedName>
</protein>
<proteinExistence type="inferred from homology"/>
<dbReference type="Proteomes" id="UP000614424">
    <property type="component" value="Unassembled WGS sequence"/>
</dbReference>
<dbReference type="SUPFAM" id="SSF46929">
    <property type="entry name" value="DNA helicase RuvA subunit, C-terminal domain"/>
    <property type="match status" value="1"/>
</dbReference>
<feature type="domain" description="Helix-hairpin-helix DNA-binding motif class 1" evidence="7">
    <location>
        <begin position="73"/>
        <end position="92"/>
    </location>
</feature>
<name>A0A8J6NEK1_9BACT</name>
<dbReference type="GO" id="GO:0009379">
    <property type="term" value="C:Holliday junction helicase complex"/>
    <property type="evidence" value="ECO:0007669"/>
    <property type="project" value="InterPro"/>
</dbReference>
<dbReference type="SUPFAM" id="SSF50249">
    <property type="entry name" value="Nucleic acid-binding proteins"/>
    <property type="match status" value="1"/>
</dbReference>
<comment type="caution">
    <text evidence="6">Lacks conserved residue(s) required for the propagation of feature annotation.</text>
</comment>
<dbReference type="InterPro" id="IPR000085">
    <property type="entry name" value="RuvA"/>
</dbReference>
<evidence type="ECO:0000259" key="7">
    <source>
        <dbReference type="SMART" id="SM00278"/>
    </source>
</evidence>
<dbReference type="GO" id="GO:0009378">
    <property type="term" value="F:four-way junction helicase activity"/>
    <property type="evidence" value="ECO:0007669"/>
    <property type="project" value="InterPro"/>
</dbReference>
<comment type="function">
    <text evidence="6">The RuvA-RuvB-RuvC complex processes Holliday junction (HJ) DNA during genetic recombination and DNA repair, while the RuvA-RuvB complex plays an important role in the rescue of blocked DNA replication forks via replication fork reversal (RFR). RuvA specifically binds to HJ cruciform DNA, conferring on it an open structure. The RuvB hexamer acts as an ATP-dependent pump, pulling dsDNA into and through the RuvAB complex. HJ branch migration allows RuvC to scan DNA until it finds its consensus sequence, where it cleaves and resolves the cruciform DNA.</text>
</comment>
<dbReference type="GO" id="GO:0000400">
    <property type="term" value="F:four-way junction DNA binding"/>
    <property type="evidence" value="ECO:0007669"/>
    <property type="project" value="UniProtKB-UniRule"/>
</dbReference>
<keyword evidence="2 6" id="KW-0227">DNA damage</keyword>
<evidence type="ECO:0000256" key="2">
    <source>
        <dbReference type="ARBA" id="ARBA00022763"/>
    </source>
</evidence>
<keyword evidence="3 6" id="KW-0238">DNA-binding</keyword>
<dbReference type="Gene3D" id="1.10.8.10">
    <property type="entry name" value="DNA helicase RuvA subunit, C-terminal domain"/>
    <property type="match status" value="1"/>
</dbReference>
<comment type="subcellular location">
    <subcellularLocation>
        <location evidence="6">Cytoplasm</location>
    </subcellularLocation>
</comment>
<dbReference type="HAMAP" id="MF_00031">
    <property type="entry name" value="DNA_HJ_migration_RuvA"/>
    <property type="match status" value="1"/>
</dbReference>
<evidence type="ECO:0000313" key="8">
    <source>
        <dbReference type="EMBL" id="MBC8318122.1"/>
    </source>
</evidence>
<dbReference type="Gene3D" id="1.10.150.20">
    <property type="entry name" value="5' to 3' exonuclease, C-terminal subdomain"/>
    <property type="match status" value="1"/>
</dbReference>
<dbReference type="Pfam" id="PF01330">
    <property type="entry name" value="RuvA_N"/>
    <property type="match status" value="1"/>
</dbReference>
<reference evidence="8 9" key="1">
    <citation type="submission" date="2020-08" db="EMBL/GenBank/DDBJ databases">
        <title>Bridging the membrane lipid divide: bacteria of the FCB group superphylum have the potential to synthesize archaeal ether lipids.</title>
        <authorList>
            <person name="Villanueva L."/>
            <person name="Von Meijenfeldt F.A.B."/>
            <person name="Westbye A.B."/>
            <person name="Yadav S."/>
            <person name="Hopmans E.C."/>
            <person name="Dutilh B.E."/>
            <person name="Sinninghe Damste J.S."/>
        </authorList>
    </citation>
    <scope>NUCLEOTIDE SEQUENCE [LARGE SCALE GENOMIC DNA]</scope>
    <source>
        <strain evidence="8">NIOZ-UU47</strain>
    </source>
</reference>
<gene>
    <name evidence="6 8" type="primary">ruvA</name>
    <name evidence="8" type="ORF">H8E41_09460</name>
</gene>
<feature type="domain" description="Helix-hairpin-helix DNA-binding motif class 1" evidence="7">
    <location>
        <begin position="108"/>
        <end position="127"/>
    </location>
</feature>
<dbReference type="GO" id="GO:0006310">
    <property type="term" value="P:DNA recombination"/>
    <property type="evidence" value="ECO:0007669"/>
    <property type="project" value="UniProtKB-UniRule"/>
</dbReference>
<dbReference type="InterPro" id="IPR010994">
    <property type="entry name" value="RuvA_2-like"/>
</dbReference>
<comment type="caution">
    <text evidence="8">The sequence shown here is derived from an EMBL/GenBank/DDBJ whole genome shotgun (WGS) entry which is preliminary data.</text>
</comment>
<dbReference type="GO" id="GO:0005524">
    <property type="term" value="F:ATP binding"/>
    <property type="evidence" value="ECO:0007669"/>
    <property type="project" value="InterPro"/>
</dbReference>
<keyword evidence="4 6" id="KW-0233">DNA recombination</keyword>
<evidence type="ECO:0000313" key="9">
    <source>
        <dbReference type="Proteomes" id="UP000614424"/>
    </source>
</evidence>
<dbReference type="EMBL" id="JACNJZ010000131">
    <property type="protein sequence ID" value="MBC8318122.1"/>
    <property type="molecule type" value="Genomic_DNA"/>
</dbReference>
<dbReference type="SUPFAM" id="SSF47781">
    <property type="entry name" value="RuvA domain 2-like"/>
    <property type="match status" value="1"/>
</dbReference>
<dbReference type="Gene3D" id="2.40.50.140">
    <property type="entry name" value="Nucleic acid-binding proteins"/>
    <property type="match status" value="1"/>
</dbReference>
<dbReference type="InterPro" id="IPR036267">
    <property type="entry name" value="RuvA_C_sf"/>
</dbReference>
<dbReference type="GO" id="GO:0006281">
    <property type="term" value="P:DNA repair"/>
    <property type="evidence" value="ECO:0007669"/>
    <property type="project" value="UniProtKB-UniRule"/>
</dbReference>
<dbReference type="GO" id="GO:0005737">
    <property type="term" value="C:cytoplasm"/>
    <property type="evidence" value="ECO:0007669"/>
    <property type="project" value="UniProtKB-SubCell"/>
</dbReference>
<accession>A0A8J6NEK1</accession>
<dbReference type="GO" id="GO:0048476">
    <property type="term" value="C:Holliday junction resolvase complex"/>
    <property type="evidence" value="ECO:0007669"/>
    <property type="project" value="UniProtKB-UniRule"/>
</dbReference>
<keyword evidence="1 6" id="KW-0963">Cytoplasm</keyword>
<keyword evidence="5 6" id="KW-0234">DNA repair</keyword>
<sequence length="200" mass="21343">MIACLKGELYYKSPERVIIMAGGVGYDILATESCYVNLPEKGQEAFVSIYTYVREDTLALYGFADSDEKAAFLLLISVSGIGPKVALAILSGISPSDLSAAIRTEDLHRLTKLPGVGKKTAERLCLELKDKMPLIASDAGSSVAPAGKGSDSQQVADTVSALVNLGIARTNAEDAVHRVIRETPDVSFEELVRQALRLVA</sequence>
<comment type="similarity">
    <text evidence="6">Belongs to the RuvA family.</text>
</comment>